<reference evidence="3" key="1">
    <citation type="submission" date="2022-05" db="EMBL/GenBank/DDBJ databases">
        <title>Jatrophihabitans sp. SB3-54 whole genome sequence.</title>
        <authorList>
            <person name="Suh M.K."/>
            <person name="Eom M.K."/>
            <person name="Kim J.S."/>
            <person name="Kim H.S."/>
            <person name="Do H.E."/>
            <person name="Shin Y.K."/>
            <person name="Lee J.-S."/>
        </authorList>
    </citation>
    <scope>NUCLEOTIDE SEQUENCE</scope>
    <source>
        <strain evidence="3">SB3-54</strain>
    </source>
</reference>
<evidence type="ECO:0000256" key="1">
    <source>
        <dbReference type="ARBA" id="ARBA00005254"/>
    </source>
</evidence>
<comment type="similarity">
    <text evidence="1">Belongs to the enoyl-CoA hydratase/isomerase family.</text>
</comment>
<protein>
    <submittedName>
        <fullName evidence="3">MaoC family dehydratase</fullName>
    </submittedName>
</protein>
<gene>
    <name evidence="3" type="ORF">M6B22_06340</name>
</gene>
<dbReference type="RefSeq" id="WP_269444929.1">
    <property type="nucleotide sequence ID" value="NZ_CP097463.1"/>
</dbReference>
<name>A0ABY7K529_9ACTN</name>
<dbReference type="SUPFAM" id="SSF54637">
    <property type="entry name" value="Thioesterase/thiol ester dehydrase-isomerase"/>
    <property type="match status" value="1"/>
</dbReference>
<dbReference type="Gene3D" id="3.10.129.10">
    <property type="entry name" value="Hotdog Thioesterase"/>
    <property type="match status" value="1"/>
</dbReference>
<keyword evidence="4" id="KW-1185">Reference proteome</keyword>
<dbReference type="PANTHER" id="PTHR43664:SF1">
    <property type="entry name" value="BETA-METHYLMALYL-COA DEHYDRATASE"/>
    <property type="match status" value="1"/>
</dbReference>
<dbReference type="Proteomes" id="UP001164693">
    <property type="component" value="Chromosome"/>
</dbReference>
<proteinExistence type="inferred from homology"/>
<evidence type="ECO:0000259" key="2">
    <source>
        <dbReference type="Pfam" id="PF01575"/>
    </source>
</evidence>
<dbReference type="CDD" id="cd03441">
    <property type="entry name" value="R_hydratase_like"/>
    <property type="match status" value="1"/>
</dbReference>
<dbReference type="InterPro" id="IPR052342">
    <property type="entry name" value="MCH/BMMD"/>
</dbReference>
<dbReference type="InterPro" id="IPR002539">
    <property type="entry name" value="MaoC-like_dom"/>
</dbReference>
<dbReference type="PANTHER" id="PTHR43664">
    <property type="entry name" value="MONOAMINE OXIDASE-RELATED"/>
    <property type="match status" value="1"/>
</dbReference>
<evidence type="ECO:0000313" key="4">
    <source>
        <dbReference type="Proteomes" id="UP001164693"/>
    </source>
</evidence>
<dbReference type="EMBL" id="CP097463">
    <property type="protein sequence ID" value="WAX58381.1"/>
    <property type="molecule type" value="Genomic_DNA"/>
</dbReference>
<dbReference type="InterPro" id="IPR029069">
    <property type="entry name" value="HotDog_dom_sf"/>
</dbReference>
<accession>A0ABY7K529</accession>
<organism evidence="3 4">
    <name type="scientific">Jatrophihabitans cynanchi</name>
    <dbReference type="NCBI Taxonomy" id="2944128"/>
    <lineage>
        <taxon>Bacteria</taxon>
        <taxon>Bacillati</taxon>
        <taxon>Actinomycetota</taxon>
        <taxon>Actinomycetes</taxon>
        <taxon>Jatrophihabitantales</taxon>
        <taxon>Jatrophihabitantaceae</taxon>
        <taxon>Jatrophihabitans</taxon>
    </lineage>
</organism>
<sequence length="164" mass="17845">MPGPPTDLWRGNYYDELEAGQTFHAGSVTVTDAHLVNTAGLYGDFHPFHVDDVTQASGPFGRRIAHGIFTAGLVIAPIGRIGGRAVATHLEDHVSYLAPVFVGDTIRVVIEVIDKQPKSRFGIVRFRHTGYNQHEVKVVEATTVMGHHFSAPALDHATDRVDPA</sequence>
<dbReference type="Pfam" id="PF01575">
    <property type="entry name" value="MaoC_dehydratas"/>
    <property type="match status" value="1"/>
</dbReference>
<feature type="domain" description="MaoC-like" evidence="2">
    <location>
        <begin position="20"/>
        <end position="119"/>
    </location>
</feature>
<evidence type="ECO:0000313" key="3">
    <source>
        <dbReference type="EMBL" id="WAX58381.1"/>
    </source>
</evidence>